<comment type="caution">
    <text evidence="15">The sequence shown here is derived from an EMBL/GenBank/DDBJ whole genome shotgun (WGS) entry which is preliminary data.</text>
</comment>
<dbReference type="GO" id="GO:0016874">
    <property type="term" value="F:ligase activity"/>
    <property type="evidence" value="ECO:0007669"/>
    <property type="project" value="UniProtKB-KW"/>
</dbReference>
<dbReference type="CDD" id="cd19532">
    <property type="entry name" value="C_PKS-NRPS"/>
    <property type="match status" value="1"/>
</dbReference>
<feature type="domain" description="Carrier" evidence="12">
    <location>
        <begin position="2404"/>
        <end position="2481"/>
    </location>
</feature>
<dbReference type="SUPFAM" id="SSF56801">
    <property type="entry name" value="Acetyl-CoA synthetase-like"/>
    <property type="match status" value="1"/>
</dbReference>
<dbReference type="Gene3D" id="3.30.300.30">
    <property type="match status" value="1"/>
</dbReference>
<name>A0A2H2Z7V5_TRIPA</name>
<dbReference type="InterPro" id="IPR016039">
    <property type="entry name" value="Thiolase-like"/>
</dbReference>
<dbReference type="CDD" id="cd00833">
    <property type="entry name" value="PKS"/>
    <property type="match status" value="1"/>
</dbReference>
<dbReference type="Pfam" id="PF00501">
    <property type="entry name" value="AMP-binding"/>
    <property type="match status" value="1"/>
</dbReference>
<dbReference type="GO" id="GO:0009403">
    <property type="term" value="P:toxin biosynthetic process"/>
    <property type="evidence" value="ECO:0007669"/>
    <property type="project" value="UniProtKB-ARBA"/>
</dbReference>
<evidence type="ECO:0000259" key="14">
    <source>
        <dbReference type="PROSITE" id="PS52019"/>
    </source>
</evidence>
<dbReference type="SUPFAM" id="SSF55048">
    <property type="entry name" value="Probable ACP-binding domain of malonyl-CoA ACP transacylase"/>
    <property type="match status" value="1"/>
</dbReference>
<keyword evidence="4" id="KW-0489">Methyltransferase</keyword>
<dbReference type="InterPro" id="IPR014043">
    <property type="entry name" value="Acyl_transferase_dom"/>
</dbReference>
<dbReference type="Gene3D" id="3.40.47.10">
    <property type="match status" value="1"/>
</dbReference>
<dbReference type="InterPro" id="IPR013217">
    <property type="entry name" value="Methyltransf_12"/>
</dbReference>
<evidence type="ECO:0000256" key="4">
    <source>
        <dbReference type="ARBA" id="ARBA00022603"/>
    </source>
</evidence>
<dbReference type="Gene3D" id="3.40.50.720">
    <property type="entry name" value="NAD(P)-binding Rossmann-like Domain"/>
    <property type="match status" value="2"/>
</dbReference>
<dbReference type="InterPro" id="IPR049900">
    <property type="entry name" value="PKS_mFAS_DH"/>
</dbReference>
<feature type="domain" description="Ketosynthase family 3 (KS3)" evidence="13">
    <location>
        <begin position="12"/>
        <end position="445"/>
    </location>
</feature>
<feature type="region of interest" description="Disordered" evidence="11">
    <location>
        <begin position="2528"/>
        <end position="2549"/>
    </location>
</feature>
<keyword evidence="8" id="KW-0511">Multifunctional enzyme</keyword>
<dbReference type="OrthoDB" id="416786at2759"/>
<dbReference type="GO" id="GO:0004312">
    <property type="term" value="F:fatty acid synthase activity"/>
    <property type="evidence" value="ECO:0007669"/>
    <property type="project" value="TreeGrafter"/>
</dbReference>
<dbReference type="InterPro" id="IPR013120">
    <property type="entry name" value="FAR_NAD-bd"/>
</dbReference>
<organism evidence="15 16">
    <name type="scientific">Trichoderma parareesei</name>
    <name type="common">Filamentous fungus</name>
    <dbReference type="NCBI Taxonomy" id="858221"/>
    <lineage>
        <taxon>Eukaryota</taxon>
        <taxon>Fungi</taxon>
        <taxon>Dikarya</taxon>
        <taxon>Ascomycota</taxon>
        <taxon>Pezizomycotina</taxon>
        <taxon>Sordariomycetes</taxon>
        <taxon>Hypocreomycetidae</taxon>
        <taxon>Hypocreales</taxon>
        <taxon>Hypocreaceae</taxon>
        <taxon>Trichoderma</taxon>
    </lineage>
</organism>
<dbReference type="Proteomes" id="UP000219286">
    <property type="component" value="Unassembled WGS sequence"/>
</dbReference>
<dbReference type="SUPFAM" id="SSF52777">
    <property type="entry name" value="CoA-dependent acyltransferases"/>
    <property type="match status" value="2"/>
</dbReference>
<evidence type="ECO:0000256" key="8">
    <source>
        <dbReference type="ARBA" id="ARBA00023268"/>
    </source>
</evidence>
<dbReference type="InterPro" id="IPR000873">
    <property type="entry name" value="AMP-dep_synth/lig_dom"/>
</dbReference>
<dbReference type="InterPro" id="IPR016035">
    <property type="entry name" value="Acyl_Trfase/lysoPLipase"/>
</dbReference>
<dbReference type="SUPFAM" id="SSF52151">
    <property type="entry name" value="FabD/lysophospholipase-like"/>
    <property type="match status" value="1"/>
</dbReference>
<dbReference type="InterPro" id="IPR001242">
    <property type="entry name" value="Condensation_dom"/>
</dbReference>
<evidence type="ECO:0000256" key="9">
    <source>
        <dbReference type="ARBA" id="ARBA00029443"/>
    </source>
</evidence>
<dbReference type="Pfam" id="PF14765">
    <property type="entry name" value="PS-DH"/>
    <property type="match status" value="1"/>
</dbReference>
<gene>
    <name evidence="15" type="ORF">A9Z42_0007300</name>
</gene>
<dbReference type="SMART" id="SM00825">
    <property type="entry name" value="PKS_KS"/>
    <property type="match status" value="1"/>
</dbReference>
<dbReference type="Gene3D" id="3.40.50.12780">
    <property type="entry name" value="N-terminal domain of ligase-like"/>
    <property type="match status" value="1"/>
</dbReference>
<dbReference type="InterPro" id="IPR020845">
    <property type="entry name" value="AMP-binding_CS"/>
</dbReference>
<dbReference type="InterPro" id="IPR009081">
    <property type="entry name" value="PP-bd_ACP"/>
</dbReference>
<feature type="region of interest" description="N-terminal hotdog fold" evidence="10">
    <location>
        <begin position="952"/>
        <end position="1087"/>
    </location>
</feature>
<dbReference type="PANTHER" id="PTHR43775:SF20">
    <property type="entry name" value="HYBRID PKS-NRPS SYNTHETASE APDA"/>
    <property type="match status" value="1"/>
</dbReference>
<dbReference type="InterPro" id="IPR018201">
    <property type="entry name" value="Ketoacyl_synth_AS"/>
</dbReference>
<dbReference type="SMART" id="SM00826">
    <property type="entry name" value="PKS_DH"/>
    <property type="match status" value="1"/>
</dbReference>
<keyword evidence="6" id="KW-0677">Repeat</keyword>
<dbReference type="Pfam" id="PF00550">
    <property type="entry name" value="PP-binding"/>
    <property type="match status" value="2"/>
</dbReference>
<comment type="similarity">
    <text evidence="9">In the C-terminal section; belongs to the NRP synthetase family.</text>
</comment>
<dbReference type="GO" id="GO:0031177">
    <property type="term" value="F:phosphopantetheine binding"/>
    <property type="evidence" value="ECO:0007669"/>
    <property type="project" value="InterPro"/>
</dbReference>
<keyword evidence="3" id="KW-0436">Ligase</keyword>
<dbReference type="InterPro" id="IPR020807">
    <property type="entry name" value="PKS_DH"/>
</dbReference>
<reference evidence="15 16" key="1">
    <citation type="journal article" date="2015" name="Genome Announc.">
        <title>Genome sequence and annotation of Trichoderma parareesei, the ancestor of the cellulase producer Trichoderma reesei.</title>
        <authorList>
            <person name="Yang D."/>
            <person name="Pomraning K."/>
            <person name="Kopchinskiy A."/>
            <person name="Karimi Aghcheh R."/>
            <person name="Atanasova L."/>
            <person name="Chenthamara K."/>
            <person name="Baker S.E."/>
            <person name="Zhang R."/>
            <person name="Shen Q."/>
            <person name="Freitag M."/>
            <person name="Kubicek C.P."/>
            <person name="Druzhinina I.S."/>
        </authorList>
    </citation>
    <scope>NUCLEOTIDE SEQUENCE [LARGE SCALE GENOMIC DNA]</scope>
    <source>
        <strain evidence="15 16">CBS 125925</strain>
    </source>
</reference>
<dbReference type="PROSITE" id="PS52019">
    <property type="entry name" value="PKS_MFAS_DH"/>
    <property type="match status" value="1"/>
</dbReference>
<evidence type="ECO:0008006" key="17">
    <source>
        <dbReference type="Google" id="ProtNLM"/>
    </source>
</evidence>
<dbReference type="PANTHER" id="PTHR43775">
    <property type="entry name" value="FATTY ACID SYNTHASE"/>
    <property type="match status" value="1"/>
</dbReference>
<feature type="domain" description="PKS/mFAS DH" evidence="14">
    <location>
        <begin position="952"/>
        <end position="1259"/>
    </location>
</feature>
<dbReference type="GO" id="GO:0032259">
    <property type="term" value="P:methylation"/>
    <property type="evidence" value="ECO:0007669"/>
    <property type="project" value="UniProtKB-KW"/>
</dbReference>
<dbReference type="InterPro" id="IPR014031">
    <property type="entry name" value="Ketoacyl_synth_C"/>
</dbReference>
<dbReference type="InterPro" id="IPR049551">
    <property type="entry name" value="PKS_DH_C"/>
</dbReference>
<dbReference type="InterPro" id="IPR036291">
    <property type="entry name" value="NAD(P)-bd_dom_sf"/>
</dbReference>
<evidence type="ECO:0000259" key="13">
    <source>
        <dbReference type="PROSITE" id="PS52004"/>
    </source>
</evidence>
<dbReference type="Pfam" id="PF08659">
    <property type="entry name" value="KR"/>
    <property type="match status" value="1"/>
</dbReference>
<keyword evidence="5" id="KW-0808">Transferase</keyword>
<evidence type="ECO:0000256" key="7">
    <source>
        <dbReference type="ARBA" id="ARBA00023002"/>
    </source>
</evidence>
<evidence type="ECO:0000256" key="2">
    <source>
        <dbReference type="ARBA" id="ARBA00022553"/>
    </source>
</evidence>
<dbReference type="SUPFAM" id="SSF53901">
    <property type="entry name" value="Thiolase-like"/>
    <property type="match status" value="1"/>
</dbReference>
<keyword evidence="2" id="KW-0597">Phosphoprotein</keyword>
<dbReference type="InterPro" id="IPR029063">
    <property type="entry name" value="SAM-dependent_MTases_sf"/>
</dbReference>
<feature type="region of interest" description="C-terminal hotdog fold" evidence="10">
    <location>
        <begin position="1106"/>
        <end position="1259"/>
    </location>
</feature>
<dbReference type="Pfam" id="PF16197">
    <property type="entry name" value="KAsynt_C_assoc"/>
    <property type="match status" value="1"/>
</dbReference>
<dbReference type="InterPro" id="IPR014030">
    <property type="entry name" value="Ketoacyl_synth_N"/>
</dbReference>
<dbReference type="Gene3D" id="3.40.50.150">
    <property type="entry name" value="Vaccinia Virus protein VP39"/>
    <property type="match status" value="1"/>
</dbReference>
<dbReference type="Gene3D" id="3.40.366.10">
    <property type="entry name" value="Malonyl-Coenzyme A Acyl Carrier Protein, domain 2"/>
    <property type="match status" value="1"/>
</dbReference>
<dbReference type="Gene3D" id="3.10.129.110">
    <property type="entry name" value="Polyketide synthase dehydratase"/>
    <property type="match status" value="1"/>
</dbReference>
<dbReference type="PROSITE" id="PS00606">
    <property type="entry name" value="KS3_1"/>
    <property type="match status" value="1"/>
</dbReference>
<evidence type="ECO:0000256" key="11">
    <source>
        <dbReference type="SAM" id="MobiDB-lite"/>
    </source>
</evidence>
<evidence type="ECO:0000256" key="3">
    <source>
        <dbReference type="ARBA" id="ARBA00022598"/>
    </source>
</evidence>
<dbReference type="InterPro" id="IPR049552">
    <property type="entry name" value="PKS_DH_N"/>
</dbReference>
<dbReference type="InterPro" id="IPR006162">
    <property type="entry name" value="Ppantetheine_attach_site"/>
</dbReference>
<dbReference type="SMART" id="SM00822">
    <property type="entry name" value="PKS_KR"/>
    <property type="match status" value="1"/>
</dbReference>
<dbReference type="PROSITE" id="PS52004">
    <property type="entry name" value="KS3_2"/>
    <property type="match status" value="1"/>
</dbReference>
<dbReference type="GO" id="GO:0006633">
    <property type="term" value="P:fatty acid biosynthetic process"/>
    <property type="evidence" value="ECO:0007669"/>
    <property type="project" value="InterPro"/>
</dbReference>
<dbReference type="PROSITE" id="PS00455">
    <property type="entry name" value="AMP_BINDING"/>
    <property type="match status" value="1"/>
</dbReference>
<evidence type="ECO:0000256" key="5">
    <source>
        <dbReference type="ARBA" id="ARBA00022679"/>
    </source>
</evidence>
<dbReference type="CDD" id="cd02440">
    <property type="entry name" value="AdoMet_MTases"/>
    <property type="match status" value="1"/>
</dbReference>
<dbReference type="Pfam" id="PF21089">
    <property type="entry name" value="PKS_DH_N"/>
    <property type="match status" value="1"/>
</dbReference>
<dbReference type="Gene3D" id="3.30.559.10">
    <property type="entry name" value="Chloramphenicol acetyltransferase-like domain"/>
    <property type="match status" value="1"/>
</dbReference>
<dbReference type="Pfam" id="PF07993">
    <property type="entry name" value="NAD_binding_4"/>
    <property type="match status" value="1"/>
</dbReference>
<dbReference type="SUPFAM" id="SSF53335">
    <property type="entry name" value="S-adenosyl-L-methionine-dependent methyltransferases"/>
    <property type="match status" value="1"/>
</dbReference>
<evidence type="ECO:0000256" key="10">
    <source>
        <dbReference type="PROSITE-ProRule" id="PRU01363"/>
    </source>
</evidence>
<dbReference type="InterPro" id="IPR020841">
    <property type="entry name" value="PKS_Beta-ketoAc_synthase_dom"/>
</dbReference>
<dbReference type="Gene3D" id="1.10.1200.10">
    <property type="entry name" value="ACP-like"/>
    <property type="match status" value="2"/>
</dbReference>
<protein>
    <recommendedName>
        <fullName evidence="17">Polyketide synthase</fullName>
    </recommendedName>
</protein>
<accession>A0A2H2Z7V5</accession>
<dbReference type="InterPro" id="IPR045851">
    <property type="entry name" value="AMP-bd_C_sf"/>
</dbReference>
<dbReference type="GO" id="GO:0016491">
    <property type="term" value="F:oxidoreductase activity"/>
    <property type="evidence" value="ECO:0007669"/>
    <property type="project" value="UniProtKB-KW"/>
</dbReference>
<dbReference type="Pfam" id="PF08242">
    <property type="entry name" value="Methyltransf_12"/>
    <property type="match status" value="1"/>
</dbReference>
<dbReference type="InterPro" id="IPR016036">
    <property type="entry name" value="Malonyl_transacylase_ACP-bd"/>
</dbReference>
<dbReference type="Pfam" id="PF00698">
    <property type="entry name" value="Acyl_transf_1"/>
    <property type="match status" value="1"/>
</dbReference>
<dbReference type="GO" id="GO:0008168">
    <property type="term" value="F:methyltransferase activity"/>
    <property type="evidence" value="ECO:0007669"/>
    <property type="project" value="UniProtKB-KW"/>
</dbReference>
<dbReference type="InterPro" id="IPR042104">
    <property type="entry name" value="PKS_dehydratase_sf"/>
</dbReference>
<dbReference type="Pfam" id="PF00109">
    <property type="entry name" value="ketoacyl-synt"/>
    <property type="match status" value="1"/>
</dbReference>
<keyword evidence="7" id="KW-0560">Oxidoreductase</keyword>
<dbReference type="InterPro" id="IPR001227">
    <property type="entry name" value="Ac_transferase_dom_sf"/>
</dbReference>
<dbReference type="CDD" id="cd05930">
    <property type="entry name" value="A_NRPS"/>
    <property type="match status" value="1"/>
</dbReference>
<dbReference type="EMBL" id="LFMI01000009">
    <property type="protein sequence ID" value="OSZ99859.1"/>
    <property type="molecule type" value="Genomic_DNA"/>
</dbReference>
<dbReference type="InterPro" id="IPR042099">
    <property type="entry name" value="ANL_N_sf"/>
</dbReference>
<evidence type="ECO:0000256" key="6">
    <source>
        <dbReference type="ARBA" id="ARBA00022737"/>
    </source>
</evidence>
<evidence type="ECO:0000313" key="16">
    <source>
        <dbReference type="Proteomes" id="UP000219286"/>
    </source>
</evidence>
<dbReference type="InterPro" id="IPR036736">
    <property type="entry name" value="ACP-like_sf"/>
</dbReference>
<sequence length="4051" mass="444054">MEQQRQQNGRFREPIAVIGSACRFPGACSSPSKLWDLLQQPRDVLKEFHPERLNLSRFHHKSGDTHGATDVGNKSYLLEEDTRLFDAAFFGISPVEAAGMDPQQRILLEAVYETFESAGVTLDELRGSLTSVHVGCMTSDWANIQARDTETVPKYNATGSANSILSNRISYIFDLKGPSETIDTACSSSLVALHNAARGLLNGDCSAAVVAGVNLILDPAPFINESKLHMLSPDARSRMWDKDANGYARGEGAGALLLKTLSQALKDGDHIEGLVRATGVNSDGQSPGITMPYSPTQTALIQQTYARAGLDPIKDRPQYIECHGTGTPAGDPVEARALSNAFIGQVDKSTENPILVGSIKTVIGHLEGGAGIAGVIKVLLSIKYRVIPPNLLFKDLNPDIAPYYGPLQIPTTAVPWPELPPGTPARASVNSFGFGGTNAHAVIESFDESFEPRASSADEGVVGPLLFSAKSGASLLRSVRENLEYLQKDASLDLRDLSALLQSRRTTHRVRAHFTGSSRDAVLEKMTNFIRTHAQSASDQIGHQPQLINPKEVPGVLGVFTGQGAQWPAMGRELYCKSALFRKNIEECEAVLDALPQQDRPDWSLTEELMKDATSSRISEAALSQPLCSAVQLALVKLLQAAGIAFDAVVGHSSGEIAATFAAGIITLQGAMQIAYYRGLHAKSAGGANHAKGAMMAVGLSFAEARQFCSRPEFDGQIKVAASNAPKSVTISGDVDAIVQAHEILQADNIFARRLQVDTAYHSHHMSPCSQPYLKSLLACNIKVMQPTGKCTWISSVRGDTQLLRGDLSSLKGQYWVDNMVRTVLFTQALESSIWHGGPFDLAIEVGPHPALKGPTEQTLKASYGTLPMYTGVLKRGENDVEAFSAAVGTTWAQLGPEFVDFAGYRNLFYEAETPVFRIPKGLPSYSWDHDKVFWREGRLSRRFRLGNDQSHELLGRRTLDDNDTELRWRNVLKLGEMPWLRGHEVLGEVLLPGASYVSVAVQAGHNIAMTMGKNVRLIEVSNVDILRPVVVPEGTDGVETLFTTRIMETTRDHIKAEFMYYVCPDESLGTMLRTCNGEIMVYLETQTDIASPYTLPAKDAMPLNLTNIDTERVYSLFKDIGLNYSGLFRGISTIERKLDYASTRSTWVDGLDSAYVVHPAMLDVAFQTMFIAKAHPASRQINSALLPSHIDRVRINPSVQFIQPNGVAETAAEFETWAVKQTANSLVGDLNIYDAATGKTFMQVEGLAVNSVGEQDASSDKSMFSRTLWGQDVTLGLPDPVRDPVRDAEGLQMAHAVERVAVFYVKNILREVKKEERADFQWYHQRMFEAFENHIRIVKNGEHPIILPEWLDDEESILNELDSKHGETIDFKLLHAVGKDLTHVVRGNKQMLEVMTKNDMLNRFYMEGYASVPTNKAVGDVMRQLSFKFPRAKILEIGAGTGGTSWSVLNSINDAYESYTYTDVSSGFFHLAEEKFSEFAHKMIFKVLDIEQEPKEQGFKEQSYDIIIAALVLHATHDLERTMRHARSLLKPGGFLVMVELTGTMSVRATLVMGGLPGWWLGENDGRRLSPLVTAIEWDRLLQDSGFSGADAVIHDLADEEKHCTALIMGQAVDDDFQRLRSPLSTVAELPPPDDPILVIGGKRLSTSKVIREIQKLFPRKWTRHVRVYKSIDEVDVSGITPGLDVLSLQDLDESPFSHTITARCMTILQTLLMNANNILWVTGARECQSPRANLIHGIMRVVPSELPQLNVQVLGLETTETPAALARTSVEMFLRLRETGTDGGNSHREMLWSMEPELDIVRDRIIIPRVVPDNELNELYNASKRAITKTVDASKTPVDVVQKDGRLSLQVAVASSNTGRVELLKVHYSLRIPSMSGDELFIMAGRSGSSWAAAVTNANTSIARVHGTHVIPIDEKDCSPERLSAIANYILSWSISTVAGPHASVLLFEAHDSLAASVKAQLAAAGGKAFFASTQAHGTPANGIKIHALASKRSIQRVVPHDVQLFIDCSLDSSPAAATLAQSMPSNCISRQLDVQLVQEALRSAHRESVELLKEAFAFPGVESPAVPIVPAQTLAGRSFVSLKAQAYVTDWTTQVISTTVPPLSLEGLFRPDKTYFMAGMAGGLGLSICQWMIRNGAKHMVITSRNPQVDTATLEEAERVGATVKVLAMDLTNKECVEKVVQQIREAMPPIAGVCNAAMVLKDGFFVDMDVDQFNNTLAAKVIGSENLDSVFSSTPLDFFILLGSVASVIGNVGQSNYHAANLFMDSLVHQRRARGLAASIIHIAYVTDVGYVTREERDRQLDSHFRKVRLMPTSETDVHHAFAEAVKGGKPGSTSGYHDIIMGIEPLREQIPLDQQPLWMKNPRFAHFDQHAIHAQHERGSTGSTDNVRALVEKAEKEEEAIDAVMAAFCAKLESILQLTAGSINVQRPITDLGIDSLVAVEIRTWFLKELGADVPVVKILGGDTVQQLSTIATKKLLAKNMEAGAEKKLTIEKPAEATGPVRIPAPAPLAPSPHIAIESSHVVSNDRTPGPTVQMGPILTPESDRSSFLTTPAAVDMDSVSVLTVATSKQEESISSNSSYTKDDTHELKDEYECSVGVAAEEADEMRVRPGIIREERMSPAQARLWFMSQHLENSAAYNMAFRYKVKGPIGIARLKHALSFTTHKHECLRMCFYSRLEDGHPMQGLMASSLCKFKHTFHASEADVAREMSRLSTCQWNLQYGHTMEVSLLSRDSEDHDLIIAYHHIVMDVIGLGVVLDDLNNAYNMKPVNKSAGSYIEFSMQQLEQQARGDFDKQLSFWEAEFRTIPQRLPRLPFARIGSPSGVAESVPDTYHQYRELNDTQFALLKATCQKLRISPFHFHLSLLQVLLSRYTNTDDLCIGIVDANRNDHRYAGTVGCFVNMVPVRLHVPSGKTSFADVAQQTRKSALQALEHSAVPFDMILDKIKAPRSSGSTPLFQVALNYRTGSIWELPLGQAKMTIADVKDANNPYDMSLGIAETRTGCMVEVYVSSSAYGAEACATVMDAYMRLLDGFSNTPDLQVNDCNIYGKPEIDSSLSIGQGPVIHFEWPATLSQRFLDMVRLHHGDPAVTDKTGTLTYTELLERVNGVSDTLIRHGCKSGTRIAVLCEPSIDTIVAMLAILHIGAVYVPLDVSLPTARHVAMIQSSKPSFVVNHASTDSQARECIDKIEFPIRRIVLDDVVEEEVRVTVPCLASPDACSIILFTSGSTGTPKGIMLSQANFVNHLALKTHLLGLGKETVLQQSSTGFDMSIVQMFCALANGGRLVIAPFDIRRDPIEMVSLVRSEHISLSIATPSEYLAWTRYGISSLKENTAWRHICMGGESVTRQLVLELRRLGLPNLRLTNCYGPTEITAAASFQTIDLGGQEDAHPDMVKYKVGKVLPNYTVSILDARGSPQPVNHTGEVCIGGAGVALGYISASDDAASKFIVTAQGQRMYRTGDRGRLLSDGTLLLFGRIEGDSQIKLRGIRVDLQEVELAVLEAADGLLSNVVVSQRGDVLIAHATVPPGEPEATLITEDDLSRVLRRLKLPQYFIPARIVILSSLPTNANGKLDRKAIAALPLPSCQSTADSGSEEEKMTIEEGELRLLWERVLPQVAPLTRIAPSSDFFLLGGNSLLLMKLQATMKDSMNVMMSTRKLYQASTLRDMARAVDKQRRSQAENDDQREIDWAAETAIPKWLLNQIHEQSHSKQIVGAKSPVEKINVLMTGATTFLGGHLLKSLLESDKVSKIYCIAVLADDQHLLPENEKIESFNGSLLSPTLGLDATERVRLESTADVIVHAGGSGHCLNTYATLRTPNVISTHFLASMALPRSIPLLFLSSSRVVLLTGNTSPPAASVSGFPPATDGREGHMMSKWTSEVFLENLVGHLQASSPRHQQKPWTVSVHRPSVIVSEHAPNSDALNAILRYSILMQSSPRMDNVVGYLDLAQLDTVIAELRESVIQLGSGQGKQESTDILFKHHSGGIKVPASELWSHLGKVYGITFDEVELDEWLRRAARAGIDPLITAYLEAIQANGAKMVFPYMGSD</sequence>
<keyword evidence="1" id="KW-0596">Phosphopantetheine</keyword>
<dbReference type="InterPro" id="IPR032821">
    <property type="entry name" value="PKS_assoc"/>
</dbReference>
<dbReference type="InterPro" id="IPR013968">
    <property type="entry name" value="PKS_KR"/>
</dbReference>
<dbReference type="GO" id="GO:0004315">
    <property type="term" value="F:3-oxoacyl-[acyl-carrier-protein] synthase activity"/>
    <property type="evidence" value="ECO:0007669"/>
    <property type="project" value="InterPro"/>
</dbReference>
<dbReference type="SMART" id="SM00827">
    <property type="entry name" value="PKS_AT"/>
    <property type="match status" value="1"/>
</dbReference>
<dbReference type="PROSITE" id="PS50075">
    <property type="entry name" value="CARRIER"/>
    <property type="match status" value="2"/>
</dbReference>
<dbReference type="SMART" id="SM00823">
    <property type="entry name" value="PKS_PP"/>
    <property type="match status" value="2"/>
</dbReference>
<dbReference type="Gene3D" id="3.30.559.30">
    <property type="entry name" value="Nonribosomal peptide synthetase, condensation domain"/>
    <property type="match status" value="1"/>
</dbReference>
<evidence type="ECO:0000313" key="15">
    <source>
        <dbReference type="EMBL" id="OSZ99859.1"/>
    </source>
</evidence>
<dbReference type="InterPro" id="IPR023213">
    <property type="entry name" value="CAT-like_dom_sf"/>
</dbReference>
<dbReference type="InterPro" id="IPR057326">
    <property type="entry name" value="KR_dom"/>
</dbReference>
<dbReference type="PROSITE" id="PS00012">
    <property type="entry name" value="PHOSPHOPANTETHEINE"/>
    <property type="match status" value="1"/>
</dbReference>
<dbReference type="InterPro" id="IPR020806">
    <property type="entry name" value="PKS_PP-bd"/>
</dbReference>
<evidence type="ECO:0000259" key="12">
    <source>
        <dbReference type="PROSITE" id="PS50075"/>
    </source>
</evidence>
<evidence type="ECO:0000256" key="1">
    <source>
        <dbReference type="ARBA" id="ARBA00022450"/>
    </source>
</evidence>
<dbReference type="Pfam" id="PF00668">
    <property type="entry name" value="Condensation"/>
    <property type="match status" value="1"/>
</dbReference>
<proteinExistence type="inferred from homology"/>
<dbReference type="SUPFAM" id="SSF51735">
    <property type="entry name" value="NAD(P)-binding Rossmann-fold domains"/>
    <property type="match status" value="2"/>
</dbReference>
<feature type="active site" description="Proton acceptor; for dehydratase activity" evidence="10">
    <location>
        <position position="984"/>
    </location>
</feature>
<dbReference type="InterPro" id="IPR050091">
    <property type="entry name" value="PKS_NRPS_Biosynth_Enz"/>
</dbReference>
<feature type="active site" description="Proton donor; for dehydratase activity" evidence="10">
    <location>
        <position position="1164"/>
    </location>
</feature>
<feature type="domain" description="Carrier" evidence="12">
    <location>
        <begin position="3600"/>
        <end position="3679"/>
    </location>
</feature>
<dbReference type="Pfam" id="PF02801">
    <property type="entry name" value="Ketoacyl-synt_C"/>
    <property type="match status" value="1"/>
</dbReference>
<dbReference type="SUPFAM" id="SSF47336">
    <property type="entry name" value="ACP-like"/>
    <property type="match status" value="2"/>
</dbReference>
<keyword evidence="16" id="KW-1185">Reference proteome</keyword>